<evidence type="ECO:0000259" key="6">
    <source>
        <dbReference type="Pfam" id="PF07738"/>
    </source>
</evidence>
<feature type="domain" description="SUN" evidence="6">
    <location>
        <begin position="175"/>
        <end position="277"/>
    </location>
</feature>
<feature type="transmembrane region" description="Helical" evidence="5">
    <location>
        <begin position="48"/>
        <end position="73"/>
    </location>
</feature>
<dbReference type="PANTHER" id="PTHR12911:SF2">
    <property type="entry name" value="SUN DOMAIN-CONTAINING PROTEIN 1"/>
    <property type="match status" value="1"/>
</dbReference>
<dbReference type="GO" id="GO:0016020">
    <property type="term" value="C:membrane"/>
    <property type="evidence" value="ECO:0007669"/>
    <property type="project" value="UniProtKB-SubCell"/>
</dbReference>
<gene>
    <name evidence="7" type="ORF">L3Y34_005048</name>
</gene>
<keyword evidence="2 5" id="KW-0812">Transmembrane</keyword>
<accession>A0AAE9ADS3</accession>
<dbReference type="InterPro" id="IPR012919">
    <property type="entry name" value="SUN_dom"/>
</dbReference>
<dbReference type="Gene3D" id="2.60.120.260">
    <property type="entry name" value="Galactose-binding domain-like"/>
    <property type="match status" value="1"/>
</dbReference>
<keyword evidence="3 5" id="KW-1133">Transmembrane helix</keyword>
<evidence type="ECO:0000256" key="4">
    <source>
        <dbReference type="ARBA" id="ARBA00023136"/>
    </source>
</evidence>
<evidence type="ECO:0000256" key="3">
    <source>
        <dbReference type="ARBA" id="ARBA00022989"/>
    </source>
</evidence>
<name>A0AAE9ADS3_CAEBR</name>
<dbReference type="InterPro" id="IPR045119">
    <property type="entry name" value="SUN1-5"/>
</dbReference>
<dbReference type="PANTHER" id="PTHR12911">
    <property type="entry name" value="SAD1/UNC-84-LIKE PROTEIN-RELATED"/>
    <property type="match status" value="1"/>
</dbReference>
<evidence type="ECO:0000313" key="8">
    <source>
        <dbReference type="Proteomes" id="UP000827892"/>
    </source>
</evidence>
<feature type="transmembrane region" description="Helical" evidence="5">
    <location>
        <begin position="351"/>
        <end position="373"/>
    </location>
</feature>
<evidence type="ECO:0000256" key="1">
    <source>
        <dbReference type="ARBA" id="ARBA00004370"/>
    </source>
</evidence>
<evidence type="ECO:0000256" key="2">
    <source>
        <dbReference type="ARBA" id="ARBA00022692"/>
    </source>
</evidence>
<comment type="subcellular location">
    <subcellularLocation>
        <location evidence="1">Membrane</location>
    </subcellularLocation>
</comment>
<protein>
    <recommendedName>
        <fullName evidence="6">SUN domain-containing protein</fullName>
    </recommendedName>
</protein>
<evidence type="ECO:0000256" key="5">
    <source>
        <dbReference type="SAM" id="Phobius"/>
    </source>
</evidence>
<organism evidence="7 8">
    <name type="scientific">Caenorhabditis briggsae</name>
    <dbReference type="NCBI Taxonomy" id="6238"/>
    <lineage>
        <taxon>Eukaryota</taxon>
        <taxon>Metazoa</taxon>
        <taxon>Ecdysozoa</taxon>
        <taxon>Nematoda</taxon>
        <taxon>Chromadorea</taxon>
        <taxon>Rhabditida</taxon>
        <taxon>Rhabditina</taxon>
        <taxon>Rhabditomorpha</taxon>
        <taxon>Rhabditoidea</taxon>
        <taxon>Rhabditidae</taxon>
        <taxon>Peloderinae</taxon>
        <taxon>Caenorhabditis</taxon>
    </lineage>
</organism>
<dbReference type="EMBL" id="CP090894">
    <property type="protein sequence ID" value="ULT96958.1"/>
    <property type="molecule type" value="Genomic_DNA"/>
</dbReference>
<sequence length="380" mass="43562">MGTGTSRLVPTHPCDSTDLVNDYYHFPSQRSLEIAETRNQRMERQLKLYHAVTIFVVIFAIQMAVFLLSIYVMHLNIGTSNELINRLESRIEKLETPNRLADTDPQEELRINFTFSLPTISKEPVQIPSNFSNVASFMNGASVDSSLSSSSNLAPFIGRDQSNLVLLDRENPPTYKAWCSKEQQPILTVNLVKYINPVAVSYHYTGFERDDATRTFDVKACLDYYCNKTKPLVHGCEYKTSDDSEQLCTIQPNDLGKIGKVQFHFHRKTCVSLVRVYEELKEEVTTSDYKNLEDAKICSSLTYNYHHNYFMYNMNHKNCTVLFSKHCCSECPECCGDCLIVDINIETIIHAIIWFFGTLFVSFSVIGIIYICWAKARYDP</sequence>
<reference evidence="7 8" key="1">
    <citation type="submission" date="2022-05" db="EMBL/GenBank/DDBJ databases">
        <title>Chromosome-level reference genomes for two strains of Caenorhabditis briggsae: an improved platform for comparative genomics.</title>
        <authorList>
            <person name="Stevens L."/>
            <person name="Andersen E.C."/>
        </authorList>
    </citation>
    <scope>NUCLEOTIDE SEQUENCE [LARGE SCALE GENOMIC DNA]</scope>
    <source>
        <strain evidence="7">QX1410_ONT</strain>
        <tissue evidence="7">Whole-organism</tissue>
    </source>
</reference>
<dbReference type="Pfam" id="PF07738">
    <property type="entry name" value="Sad1_UNC"/>
    <property type="match status" value="1"/>
</dbReference>
<evidence type="ECO:0000313" key="7">
    <source>
        <dbReference type="EMBL" id="ULT96958.1"/>
    </source>
</evidence>
<proteinExistence type="predicted"/>
<keyword evidence="4 5" id="KW-0472">Membrane</keyword>
<dbReference type="AlphaFoldDB" id="A0AAE9ADS3"/>
<dbReference type="Proteomes" id="UP000827892">
    <property type="component" value="Chromosome IV"/>
</dbReference>